<evidence type="ECO:0000256" key="1">
    <source>
        <dbReference type="ARBA" id="ARBA00004430"/>
    </source>
</evidence>
<dbReference type="STRING" id="1157962.A0A250WUN4"/>
<dbReference type="GO" id="GO:0031267">
    <property type="term" value="F:small GTPase binding"/>
    <property type="evidence" value="ECO:0007669"/>
    <property type="project" value="TreeGrafter"/>
</dbReference>
<feature type="chain" id="PRO_5013236370" evidence="5">
    <location>
        <begin position="19"/>
        <end position="589"/>
    </location>
</feature>
<dbReference type="Proteomes" id="UP000232323">
    <property type="component" value="Unassembled WGS sequence"/>
</dbReference>
<dbReference type="InterPro" id="IPR032675">
    <property type="entry name" value="LRR_dom_sf"/>
</dbReference>
<dbReference type="GO" id="GO:0006913">
    <property type="term" value="P:nucleocytoplasmic transport"/>
    <property type="evidence" value="ECO:0007669"/>
    <property type="project" value="TreeGrafter"/>
</dbReference>
<dbReference type="SMART" id="SM00368">
    <property type="entry name" value="LRR_RI"/>
    <property type="match status" value="8"/>
</dbReference>
<dbReference type="GO" id="GO:0005930">
    <property type="term" value="C:axoneme"/>
    <property type="evidence" value="ECO:0007669"/>
    <property type="project" value="UniProtKB-SubCell"/>
</dbReference>
<dbReference type="GO" id="GO:0048471">
    <property type="term" value="C:perinuclear region of cytoplasm"/>
    <property type="evidence" value="ECO:0007669"/>
    <property type="project" value="TreeGrafter"/>
</dbReference>
<evidence type="ECO:0000313" key="7">
    <source>
        <dbReference type="Proteomes" id="UP000232323"/>
    </source>
</evidence>
<dbReference type="Gene3D" id="3.80.10.10">
    <property type="entry name" value="Ribonuclease Inhibitor"/>
    <property type="match status" value="2"/>
</dbReference>
<dbReference type="PANTHER" id="PTHR24113:SF12">
    <property type="entry name" value="RAN GTPASE-ACTIVATING PROTEIN 1"/>
    <property type="match status" value="1"/>
</dbReference>
<dbReference type="GO" id="GO:0005829">
    <property type="term" value="C:cytosol"/>
    <property type="evidence" value="ECO:0007669"/>
    <property type="project" value="TreeGrafter"/>
</dbReference>
<dbReference type="GO" id="GO:0005096">
    <property type="term" value="F:GTPase activator activity"/>
    <property type="evidence" value="ECO:0007669"/>
    <property type="project" value="UniProtKB-KW"/>
</dbReference>
<evidence type="ECO:0000256" key="2">
    <source>
        <dbReference type="ARBA" id="ARBA00022468"/>
    </source>
</evidence>
<keyword evidence="3" id="KW-0433">Leucine-rich repeat</keyword>
<dbReference type="InterPro" id="IPR001611">
    <property type="entry name" value="Leu-rich_rpt"/>
</dbReference>
<dbReference type="EMBL" id="BEGY01000008">
    <property type="protein sequence ID" value="GAX74544.1"/>
    <property type="molecule type" value="Genomic_DNA"/>
</dbReference>
<sequence>MVRLCAAVVLLAAPGLLAMNTLAGAAVMEAANHGTPIHILAPPGTEASAGSAGGVEMLWSGQSRDTQVGGAEVVDVLTEQAKSWLTAAWEKRIPFSAPDQQQHLLVEMLGLPDAALQSFPLDALRKVAVERTGNIPDLQHLNSPRLTSLKVRLSGSSSANIIAGSTAVHNDSASMSTSSSGLAVEHLLALIKGNTTLTSLSISGCSVEQAKAVAEAVSSNPTSAISSIICSTEVPLGPLLGRGTAALNAIDLSQAQSFSPEDCTVLCVGLQSPAAASLRAVHLPLTPSPRFRSSAQQALGHLVQTLVNLPSLLRINGVDLAAVSTSLSAGTGEGGVLLDLAGHALGPIGAGVLLSRLSVASAAQGNPLHPSTAAATAPPASLSGGLAAVQALNLTGCGIGAEGAEQLAKATASTPGGLKNLRQLCLADNQLGSQGVTALGRLLSGSTTGLEVLDVSVNMLEDAGAKALALRLSNLADLTVLAMTDNGIKSEGAKALSASLTALQKLEDLLLSGNYLGDAGVASLAEPLGSLPCLKRLHLQNNYSISGEGSRALASLLSSSQTLEQLHLGRNSLGMDGARQLSPGLAASR</sequence>
<evidence type="ECO:0000313" key="6">
    <source>
        <dbReference type="EMBL" id="GAX74544.1"/>
    </source>
</evidence>
<dbReference type="OrthoDB" id="76105at2759"/>
<dbReference type="PANTHER" id="PTHR24113">
    <property type="entry name" value="RAN GTPASE-ACTIVATING PROTEIN 1"/>
    <property type="match status" value="1"/>
</dbReference>
<keyword evidence="4" id="KW-0677">Repeat</keyword>
<reference evidence="6 7" key="1">
    <citation type="submission" date="2017-08" db="EMBL/GenBank/DDBJ databases">
        <title>Acidophilic green algal genome provides insights into adaptation to an acidic environment.</title>
        <authorList>
            <person name="Hirooka S."/>
            <person name="Hirose Y."/>
            <person name="Kanesaki Y."/>
            <person name="Higuchi S."/>
            <person name="Fujiwara T."/>
            <person name="Onuma R."/>
            <person name="Era A."/>
            <person name="Ohbayashi R."/>
            <person name="Uzuka A."/>
            <person name="Nozaki H."/>
            <person name="Yoshikawa H."/>
            <person name="Miyagishima S.Y."/>
        </authorList>
    </citation>
    <scope>NUCLEOTIDE SEQUENCE [LARGE SCALE GENOMIC DNA]</scope>
    <source>
        <strain evidence="6 7">NIES-2499</strain>
    </source>
</reference>
<dbReference type="AlphaFoldDB" id="A0A250WUN4"/>
<comment type="subcellular location">
    <subcellularLocation>
        <location evidence="1">Cytoplasm</location>
        <location evidence="1">Cytoskeleton</location>
        <location evidence="1">Cilium axoneme</location>
    </subcellularLocation>
</comment>
<keyword evidence="7" id="KW-1185">Reference proteome</keyword>
<dbReference type="GO" id="GO:0005634">
    <property type="term" value="C:nucleus"/>
    <property type="evidence" value="ECO:0007669"/>
    <property type="project" value="TreeGrafter"/>
</dbReference>
<evidence type="ECO:0000256" key="4">
    <source>
        <dbReference type="ARBA" id="ARBA00022737"/>
    </source>
</evidence>
<protein>
    <submittedName>
        <fullName evidence="6">Uncharacterized protein</fullName>
    </submittedName>
</protein>
<name>A0A250WUN4_9CHLO</name>
<comment type="caution">
    <text evidence="6">The sequence shown here is derived from an EMBL/GenBank/DDBJ whole genome shotgun (WGS) entry which is preliminary data.</text>
</comment>
<organism evidence="6 7">
    <name type="scientific">Chlamydomonas eustigma</name>
    <dbReference type="NCBI Taxonomy" id="1157962"/>
    <lineage>
        <taxon>Eukaryota</taxon>
        <taxon>Viridiplantae</taxon>
        <taxon>Chlorophyta</taxon>
        <taxon>core chlorophytes</taxon>
        <taxon>Chlorophyceae</taxon>
        <taxon>CS clade</taxon>
        <taxon>Chlamydomonadales</taxon>
        <taxon>Chlamydomonadaceae</taxon>
        <taxon>Chlamydomonas</taxon>
    </lineage>
</organism>
<dbReference type="SUPFAM" id="SSF52047">
    <property type="entry name" value="RNI-like"/>
    <property type="match status" value="1"/>
</dbReference>
<dbReference type="InterPro" id="IPR027038">
    <property type="entry name" value="RanGap"/>
</dbReference>
<keyword evidence="5" id="KW-0732">Signal</keyword>
<proteinExistence type="predicted"/>
<keyword evidence="2" id="KW-0343">GTPase activation</keyword>
<evidence type="ECO:0000256" key="3">
    <source>
        <dbReference type="ARBA" id="ARBA00022614"/>
    </source>
</evidence>
<gene>
    <name evidence="6" type="ORF">CEUSTIGMA_g1994.t1</name>
</gene>
<evidence type="ECO:0000256" key="5">
    <source>
        <dbReference type="SAM" id="SignalP"/>
    </source>
</evidence>
<accession>A0A250WUN4</accession>
<feature type="signal peptide" evidence="5">
    <location>
        <begin position="1"/>
        <end position="18"/>
    </location>
</feature>
<dbReference type="Pfam" id="PF13516">
    <property type="entry name" value="LRR_6"/>
    <property type="match status" value="5"/>
</dbReference>